<accession>A0A5N1GLS1</accession>
<dbReference type="AlphaFoldDB" id="A0A5N1GLS1"/>
<dbReference type="RefSeq" id="WP_070430711.1">
    <property type="nucleotide sequence ID" value="NZ_VYWO01000001.1"/>
</dbReference>
<organism evidence="2 3">
    <name type="scientific">Aerococcus sanguinicola</name>
    <dbReference type="NCBI Taxonomy" id="119206"/>
    <lineage>
        <taxon>Bacteria</taxon>
        <taxon>Bacillati</taxon>
        <taxon>Bacillota</taxon>
        <taxon>Bacilli</taxon>
        <taxon>Lactobacillales</taxon>
        <taxon>Aerococcaceae</taxon>
        <taxon>Aerococcus</taxon>
    </lineage>
</organism>
<evidence type="ECO:0000256" key="1">
    <source>
        <dbReference type="SAM" id="MobiDB-lite"/>
    </source>
</evidence>
<reference evidence="2 3" key="1">
    <citation type="submission" date="2019-09" db="EMBL/GenBank/DDBJ databases">
        <title>Draft genome sequence assemblies of isolates from the urinary tract.</title>
        <authorList>
            <person name="Mores C.R."/>
            <person name="Putonti C."/>
            <person name="Wolfe A.J."/>
        </authorList>
    </citation>
    <scope>NUCLEOTIDE SEQUENCE [LARGE SCALE GENOMIC DNA]</scope>
    <source>
        <strain evidence="2 3">UMB623</strain>
    </source>
</reference>
<evidence type="ECO:0000313" key="3">
    <source>
        <dbReference type="Proteomes" id="UP000327148"/>
    </source>
</evidence>
<proteinExistence type="predicted"/>
<evidence type="ECO:0000313" key="2">
    <source>
        <dbReference type="EMBL" id="KAA9301935.1"/>
    </source>
</evidence>
<comment type="caution">
    <text evidence="2">The sequence shown here is derived from an EMBL/GenBank/DDBJ whole genome shotgun (WGS) entry which is preliminary data.</text>
</comment>
<gene>
    <name evidence="2" type="ORF">F6I03_01640</name>
</gene>
<dbReference type="EMBL" id="VYWO01000001">
    <property type="protein sequence ID" value="KAA9301935.1"/>
    <property type="molecule type" value="Genomic_DNA"/>
</dbReference>
<protein>
    <submittedName>
        <fullName evidence="2">Uncharacterized protein</fullName>
    </submittedName>
</protein>
<name>A0A5N1GLS1_9LACT</name>
<feature type="region of interest" description="Disordered" evidence="1">
    <location>
        <begin position="86"/>
        <end position="105"/>
    </location>
</feature>
<dbReference type="OrthoDB" id="2136011at2"/>
<dbReference type="Proteomes" id="UP000327148">
    <property type="component" value="Unassembled WGS sequence"/>
</dbReference>
<sequence length="105" mass="12093">MEFKTSKGRPCSRMEAETIITYDAELKKWFIYTDHGPHARKWEDKIIPSDDVPSRKIYHEDSGKLIAIEGEIKGGVGIHSPRKMTEEQKEQATRRLLKNVHGVES</sequence>
<dbReference type="STRING" id="119206.AWM72_06365"/>